<comment type="caution">
    <text evidence="6">The sequence shown here is derived from an EMBL/GenBank/DDBJ whole genome shotgun (WGS) entry which is preliminary data.</text>
</comment>
<dbReference type="PANTHER" id="PTHR48111:SF15">
    <property type="entry name" value="OMPR SUBFAMILY"/>
    <property type="match status" value="1"/>
</dbReference>
<dbReference type="SUPFAM" id="SSF52172">
    <property type="entry name" value="CheY-like"/>
    <property type="match status" value="1"/>
</dbReference>
<dbReference type="Pfam" id="PF00486">
    <property type="entry name" value="Trans_reg_C"/>
    <property type="match status" value="1"/>
</dbReference>
<dbReference type="RefSeq" id="WP_190551457.1">
    <property type="nucleotide sequence ID" value="NZ_CAWPNO010000033.1"/>
</dbReference>
<keyword evidence="7" id="KW-1185">Reference proteome</keyword>
<dbReference type="SMART" id="SM00448">
    <property type="entry name" value="REC"/>
    <property type="match status" value="1"/>
</dbReference>
<dbReference type="PROSITE" id="PS50110">
    <property type="entry name" value="RESPONSE_REGULATORY"/>
    <property type="match status" value="1"/>
</dbReference>
<gene>
    <name evidence="6" type="ORF">H6G24_36580</name>
</gene>
<feature type="domain" description="OmpR/PhoB-type" evidence="5">
    <location>
        <begin position="124"/>
        <end position="223"/>
    </location>
</feature>
<dbReference type="Proteomes" id="UP000658514">
    <property type="component" value="Unassembled WGS sequence"/>
</dbReference>
<dbReference type="InterPro" id="IPR039420">
    <property type="entry name" value="WalR-like"/>
</dbReference>
<keyword evidence="2" id="KW-0597">Phosphoprotein</keyword>
<dbReference type="InterPro" id="IPR001789">
    <property type="entry name" value="Sig_transdc_resp-reg_receiver"/>
</dbReference>
<evidence type="ECO:0000256" key="2">
    <source>
        <dbReference type="PROSITE-ProRule" id="PRU00169"/>
    </source>
</evidence>
<dbReference type="CDD" id="cd00383">
    <property type="entry name" value="trans_reg_C"/>
    <property type="match status" value="1"/>
</dbReference>
<feature type="domain" description="Response regulatory" evidence="4">
    <location>
        <begin position="2"/>
        <end position="116"/>
    </location>
</feature>
<keyword evidence="1 3" id="KW-0238">DNA-binding</keyword>
<dbReference type="SMART" id="SM00862">
    <property type="entry name" value="Trans_reg_C"/>
    <property type="match status" value="1"/>
</dbReference>
<evidence type="ECO:0000256" key="1">
    <source>
        <dbReference type="ARBA" id="ARBA00023125"/>
    </source>
</evidence>
<dbReference type="Gene3D" id="3.40.50.2300">
    <property type="match status" value="1"/>
</dbReference>
<name>A0ABR8ALH1_9CYAN</name>
<protein>
    <submittedName>
        <fullName evidence="6">Response regulator transcription factor</fullName>
    </submittedName>
</protein>
<dbReference type="InterPro" id="IPR001867">
    <property type="entry name" value="OmpR/PhoB-type_DNA-bd"/>
</dbReference>
<evidence type="ECO:0000256" key="3">
    <source>
        <dbReference type="PROSITE-ProRule" id="PRU01091"/>
    </source>
</evidence>
<feature type="DNA-binding region" description="OmpR/PhoB-type" evidence="3">
    <location>
        <begin position="124"/>
        <end position="223"/>
    </location>
</feature>
<dbReference type="InterPro" id="IPR011006">
    <property type="entry name" value="CheY-like_superfamily"/>
</dbReference>
<dbReference type="Gene3D" id="1.10.10.10">
    <property type="entry name" value="Winged helix-like DNA-binding domain superfamily/Winged helix DNA-binding domain"/>
    <property type="match status" value="1"/>
</dbReference>
<dbReference type="PROSITE" id="PS51755">
    <property type="entry name" value="OMPR_PHOB"/>
    <property type="match status" value="1"/>
</dbReference>
<organism evidence="6 7">
    <name type="scientific">Calothrix parietina FACHB-288</name>
    <dbReference type="NCBI Taxonomy" id="2692896"/>
    <lineage>
        <taxon>Bacteria</taxon>
        <taxon>Bacillati</taxon>
        <taxon>Cyanobacteriota</taxon>
        <taxon>Cyanophyceae</taxon>
        <taxon>Nostocales</taxon>
        <taxon>Calotrichaceae</taxon>
        <taxon>Calothrix</taxon>
    </lineage>
</organism>
<evidence type="ECO:0000313" key="7">
    <source>
        <dbReference type="Proteomes" id="UP000658514"/>
    </source>
</evidence>
<evidence type="ECO:0000259" key="4">
    <source>
        <dbReference type="PROSITE" id="PS50110"/>
    </source>
</evidence>
<dbReference type="Pfam" id="PF00072">
    <property type="entry name" value="Response_reg"/>
    <property type="match status" value="1"/>
</dbReference>
<dbReference type="InterPro" id="IPR036388">
    <property type="entry name" value="WH-like_DNA-bd_sf"/>
</dbReference>
<evidence type="ECO:0000259" key="5">
    <source>
        <dbReference type="PROSITE" id="PS51755"/>
    </source>
</evidence>
<dbReference type="EMBL" id="JACJQH010000128">
    <property type="protein sequence ID" value="MBD2200898.1"/>
    <property type="molecule type" value="Genomic_DNA"/>
</dbReference>
<sequence length="274" mass="30315">MKILLVEDDILLSRALVDLLSANNYTIDLANNGQTGLDMAISAEYKLILLDWQIPQLDGISLCKQLRSQGYNKPILLLSAKNSNVDVVTGLNAGADDYVIKPYDPEGLLARIRSLLRRSGAIRSSKLTWGNLCLDQISGKVTYEQEIVPISAIEYKILELFLQNPNRIFSRQVILDRLWGLDDAPLENVITTHIKDIRKKLKASGLTAEMLETVYGIGYRLKPAPDDSVATSGVIVDAPETKTPPQSPNLAAVNRVLEKFRNSFSKRVAVLEGV</sequence>
<evidence type="ECO:0000313" key="6">
    <source>
        <dbReference type="EMBL" id="MBD2200898.1"/>
    </source>
</evidence>
<reference evidence="6 7" key="1">
    <citation type="journal article" date="2020" name="ISME J.">
        <title>Comparative genomics reveals insights into cyanobacterial evolution and habitat adaptation.</title>
        <authorList>
            <person name="Chen M.Y."/>
            <person name="Teng W.K."/>
            <person name="Zhao L."/>
            <person name="Hu C.X."/>
            <person name="Zhou Y.K."/>
            <person name="Han B.P."/>
            <person name="Song L.R."/>
            <person name="Shu W.S."/>
        </authorList>
    </citation>
    <scope>NUCLEOTIDE SEQUENCE [LARGE SCALE GENOMIC DNA]</scope>
    <source>
        <strain evidence="6 7">FACHB-288</strain>
    </source>
</reference>
<feature type="modified residue" description="4-aspartylphosphate" evidence="2">
    <location>
        <position position="51"/>
    </location>
</feature>
<dbReference type="PANTHER" id="PTHR48111">
    <property type="entry name" value="REGULATOR OF RPOS"/>
    <property type="match status" value="1"/>
</dbReference>
<dbReference type="Gene3D" id="6.10.250.690">
    <property type="match status" value="1"/>
</dbReference>
<accession>A0ABR8ALH1</accession>
<proteinExistence type="predicted"/>